<reference evidence="2 3" key="1">
    <citation type="submission" date="2024-11" db="EMBL/GenBank/DDBJ databases">
        <title>A near-complete genome assembly of Cinchona calisaya.</title>
        <authorList>
            <person name="Lian D.C."/>
            <person name="Zhao X.W."/>
            <person name="Wei L."/>
        </authorList>
    </citation>
    <scope>NUCLEOTIDE SEQUENCE [LARGE SCALE GENOMIC DNA]</scope>
    <source>
        <tissue evidence="2">Nenye</tissue>
    </source>
</reference>
<evidence type="ECO:0000313" key="2">
    <source>
        <dbReference type="EMBL" id="KAL3536007.1"/>
    </source>
</evidence>
<evidence type="ECO:0000256" key="1">
    <source>
        <dbReference type="SAM" id="MobiDB-lite"/>
    </source>
</evidence>
<evidence type="ECO:0000313" key="3">
    <source>
        <dbReference type="Proteomes" id="UP001630127"/>
    </source>
</evidence>
<protein>
    <recommendedName>
        <fullName evidence="4">START domain-containing protein</fullName>
    </recommendedName>
</protein>
<evidence type="ECO:0008006" key="4">
    <source>
        <dbReference type="Google" id="ProtNLM"/>
    </source>
</evidence>
<dbReference type="InterPro" id="IPR023393">
    <property type="entry name" value="START-like_dom_sf"/>
</dbReference>
<sequence length="597" mass="67302">MREDSSISIYRDRLDKTLCCHDLTNLKTLGTLIKDQLLCSSKVENEVDYIDKIVQTRTKEVSHFLGMLRSASVDDVQSSKYSETSHGGWKVKQDTEEFRVMYKQGPEGTPYHTLLVEGYVDGPLDVCMCISWEAGLYPKWWPQITVPSFKIISSQCLKKVRIGEQICLVRMKLSWPLSTREAVVHYFEFEYLQDDLVIVLLNSISDLESIDRTTHGFTRDGIPDGQDVVRIDGVGGFALQKVSANRSYFRTIANVDVKLDFVPPSLINFISRQIVGSGFKLYKKEVASVAKGHEDFAKALNDPLYARIRQLLHSNGLSACDPQPEDTKNDMSCLLEEQPEGKDEVISIQEMDHNHHLAVSCQARDSFIEDKKSHGEIKEIKENDSEESQCFPELDDNNSCNLHINQSDTGFCTDNKRVVIHPEVEQALRMLDEVISVFQDCRLNGETMALPIIPSEEDPQTLQDNEAKEMASSEADRICRNVEAYAQPTKKEDKEMIVSCEARNSSGSHDLRRTYSGDANHTKIAPASSDEDVSGPCETNHSSPLSSQDHRTELTLADKTMKEDNLVSADANGVGGNKARRSKNRKTRFCCFSSLYW</sequence>
<accession>A0ABD3AYK1</accession>
<dbReference type="PANTHER" id="PTHR34560:SF1">
    <property type="entry name" value="START DOMAIN-CONTAINING PROTEIN"/>
    <property type="match status" value="1"/>
</dbReference>
<gene>
    <name evidence="2" type="ORF">ACH5RR_004468</name>
</gene>
<dbReference type="Gene3D" id="3.30.530.20">
    <property type="match status" value="1"/>
</dbReference>
<dbReference type="Proteomes" id="UP001630127">
    <property type="component" value="Unassembled WGS sequence"/>
</dbReference>
<dbReference type="AlphaFoldDB" id="A0ABD3AYK1"/>
<dbReference type="PANTHER" id="PTHR34560">
    <property type="entry name" value="POLYKETIDE CYCLASE/DEHYDRASE/LIPID TRANSPORT SUPERFAMILY PROTEIN"/>
    <property type="match status" value="1"/>
</dbReference>
<dbReference type="SUPFAM" id="SSF55961">
    <property type="entry name" value="Bet v1-like"/>
    <property type="match status" value="1"/>
</dbReference>
<feature type="region of interest" description="Disordered" evidence="1">
    <location>
        <begin position="501"/>
        <end position="550"/>
    </location>
</feature>
<organism evidence="2 3">
    <name type="scientific">Cinchona calisaya</name>
    <dbReference type="NCBI Taxonomy" id="153742"/>
    <lineage>
        <taxon>Eukaryota</taxon>
        <taxon>Viridiplantae</taxon>
        <taxon>Streptophyta</taxon>
        <taxon>Embryophyta</taxon>
        <taxon>Tracheophyta</taxon>
        <taxon>Spermatophyta</taxon>
        <taxon>Magnoliopsida</taxon>
        <taxon>eudicotyledons</taxon>
        <taxon>Gunneridae</taxon>
        <taxon>Pentapetalae</taxon>
        <taxon>asterids</taxon>
        <taxon>lamiids</taxon>
        <taxon>Gentianales</taxon>
        <taxon>Rubiaceae</taxon>
        <taxon>Cinchonoideae</taxon>
        <taxon>Cinchoneae</taxon>
        <taxon>Cinchona</taxon>
    </lineage>
</organism>
<feature type="region of interest" description="Disordered" evidence="1">
    <location>
        <begin position="455"/>
        <end position="475"/>
    </location>
</feature>
<name>A0ABD3AYK1_9GENT</name>
<feature type="compositionally biased region" description="Basic and acidic residues" evidence="1">
    <location>
        <begin position="465"/>
        <end position="475"/>
    </location>
</feature>
<dbReference type="EMBL" id="JBJUIK010000002">
    <property type="protein sequence ID" value="KAL3536007.1"/>
    <property type="molecule type" value="Genomic_DNA"/>
</dbReference>
<proteinExistence type="predicted"/>
<comment type="caution">
    <text evidence="2">The sequence shown here is derived from an EMBL/GenBank/DDBJ whole genome shotgun (WGS) entry which is preliminary data.</text>
</comment>
<feature type="compositionally biased region" description="Polar residues" evidence="1">
    <location>
        <begin position="537"/>
        <end position="547"/>
    </location>
</feature>
<keyword evidence="3" id="KW-1185">Reference proteome</keyword>